<keyword evidence="2" id="KW-1185">Reference proteome</keyword>
<dbReference type="KEGG" id="cyt:cce_4014"/>
<reference evidence="1 2" key="1">
    <citation type="journal article" date="2008" name="Proc. Natl. Acad. Sci. U.S.A.">
        <title>The genome of Cyanothece 51142, a unicellular diazotrophic cyanobacterium important in the marine nitrogen cycle.</title>
        <authorList>
            <person name="Welsh E.A."/>
            <person name="Liberton M."/>
            <person name="Stoeckel J."/>
            <person name="Loh T."/>
            <person name="Elvitigala T."/>
            <person name="Wang C."/>
            <person name="Wollam A."/>
            <person name="Fulton R.S."/>
            <person name="Clifton S.W."/>
            <person name="Jacobs J.M."/>
            <person name="Aurora R."/>
            <person name="Ghosh B.K."/>
            <person name="Sherman L.A."/>
            <person name="Smith R.D."/>
            <person name="Wilson R.K."/>
            <person name="Pakrasi H.B."/>
        </authorList>
    </citation>
    <scope>NUCLEOTIDE SEQUENCE [LARGE SCALE GENOMIC DNA]</scope>
    <source>
        <strain evidence="2">ATCC 51142 / BH68</strain>
    </source>
</reference>
<accession>B1WQR0</accession>
<dbReference type="EMBL" id="CP000806">
    <property type="protein sequence ID" value="ACB53362.1"/>
    <property type="molecule type" value="Genomic_DNA"/>
</dbReference>
<protein>
    <submittedName>
        <fullName evidence="1">Uncharacterized protein</fullName>
    </submittedName>
</protein>
<dbReference type="Proteomes" id="UP000001203">
    <property type="component" value="Chromosome circular"/>
</dbReference>
<dbReference type="AlphaFoldDB" id="B1WQR0"/>
<dbReference type="HOGENOM" id="CLU_3364514_0_0_3"/>
<name>B1WQR0_CROS5</name>
<organism evidence="1 2">
    <name type="scientific">Crocosphaera subtropica (strain ATCC 51142 / BH68)</name>
    <name type="common">Cyanothece sp. (strain ATCC 51142)</name>
    <dbReference type="NCBI Taxonomy" id="43989"/>
    <lineage>
        <taxon>Bacteria</taxon>
        <taxon>Bacillati</taxon>
        <taxon>Cyanobacteriota</taxon>
        <taxon>Cyanophyceae</taxon>
        <taxon>Oscillatoriophycideae</taxon>
        <taxon>Chroococcales</taxon>
        <taxon>Aphanothecaceae</taxon>
        <taxon>Crocosphaera</taxon>
        <taxon>Crocosphaera subtropica</taxon>
    </lineage>
</organism>
<proteinExistence type="predicted"/>
<evidence type="ECO:0000313" key="2">
    <source>
        <dbReference type="Proteomes" id="UP000001203"/>
    </source>
</evidence>
<gene>
    <name evidence="1" type="ordered locus">cce_4014</name>
</gene>
<sequence>MVNRDKPITKREIHQEQWLIVTLKTGKGKKLAKLP</sequence>
<evidence type="ECO:0000313" key="1">
    <source>
        <dbReference type="EMBL" id="ACB53362.1"/>
    </source>
</evidence>